<sequence>SEKGHLPEFEDNKNYEIIGQLSCIYSEYLLSEWDFYQVTISNKSDTSKKELFAFNEYIN</sequence>
<dbReference type="Proteomes" id="UP000789901">
    <property type="component" value="Unassembled WGS sequence"/>
</dbReference>
<proteinExistence type="predicted"/>
<feature type="non-terminal residue" evidence="1">
    <location>
        <position position="1"/>
    </location>
</feature>
<name>A0ABN7VI54_GIGMA</name>
<evidence type="ECO:0000313" key="2">
    <source>
        <dbReference type="Proteomes" id="UP000789901"/>
    </source>
</evidence>
<comment type="caution">
    <text evidence="1">The sequence shown here is derived from an EMBL/GenBank/DDBJ whole genome shotgun (WGS) entry which is preliminary data.</text>
</comment>
<gene>
    <name evidence="1" type="ORF">GMARGA_LOCUS19057</name>
</gene>
<protein>
    <submittedName>
        <fullName evidence="1">18597_t:CDS:1</fullName>
    </submittedName>
</protein>
<reference evidence="1 2" key="1">
    <citation type="submission" date="2021-06" db="EMBL/GenBank/DDBJ databases">
        <authorList>
            <person name="Kallberg Y."/>
            <person name="Tangrot J."/>
            <person name="Rosling A."/>
        </authorList>
    </citation>
    <scope>NUCLEOTIDE SEQUENCE [LARGE SCALE GENOMIC DNA]</scope>
    <source>
        <strain evidence="1 2">120-4 pot B 10/14</strain>
    </source>
</reference>
<dbReference type="EMBL" id="CAJVQB010015652">
    <property type="protein sequence ID" value="CAG8775772.1"/>
    <property type="molecule type" value="Genomic_DNA"/>
</dbReference>
<accession>A0ABN7VI54</accession>
<keyword evidence="2" id="KW-1185">Reference proteome</keyword>
<organism evidence="1 2">
    <name type="scientific">Gigaspora margarita</name>
    <dbReference type="NCBI Taxonomy" id="4874"/>
    <lineage>
        <taxon>Eukaryota</taxon>
        <taxon>Fungi</taxon>
        <taxon>Fungi incertae sedis</taxon>
        <taxon>Mucoromycota</taxon>
        <taxon>Glomeromycotina</taxon>
        <taxon>Glomeromycetes</taxon>
        <taxon>Diversisporales</taxon>
        <taxon>Gigasporaceae</taxon>
        <taxon>Gigaspora</taxon>
    </lineage>
</organism>
<evidence type="ECO:0000313" key="1">
    <source>
        <dbReference type="EMBL" id="CAG8775772.1"/>
    </source>
</evidence>